<dbReference type="InterPro" id="IPR012349">
    <property type="entry name" value="Split_barrel_FMN-bd"/>
</dbReference>
<gene>
    <name evidence="2" type="ORF">Tfer_2460</name>
</gene>
<evidence type="ECO:0000313" key="2">
    <source>
        <dbReference type="EMBL" id="KNZ68971.1"/>
    </source>
</evidence>
<dbReference type="PANTHER" id="PTHR40660:SF1">
    <property type="entry name" value="5'-PHOSPHATE OXIDASE PUTATIVE DOMAIN-CONTAINING PROTEIN-RELATED"/>
    <property type="match status" value="1"/>
</dbReference>
<dbReference type="SUPFAM" id="SSF50475">
    <property type="entry name" value="FMN-binding split barrel"/>
    <property type="match status" value="1"/>
</dbReference>
<dbReference type="AlphaFoldDB" id="A0A0L6W0I8"/>
<dbReference type="RefSeq" id="WP_200901032.1">
    <property type="nucleotide sequence ID" value="NZ_LGTE01000019.1"/>
</dbReference>
<evidence type="ECO:0000259" key="1">
    <source>
        <dbReference type="Pfam" id="PF01243"/>
    </source>
</evidence>
<dbReference type="EMBL" id="LGTE01000019">
    <property type="protein sequence ID" value="KNZ68971.1"/>
    <property type="molecule type" value="Genomic_DNA"/>
</dbReference>
<feature type="domain" description="Pyridoxamine 5'-phosphate oxidase N-terminal" evidence="1">
    <location>
        <begin position="4"/>
        <end position="122"/>
    </location>
</feature>
<dbReference type="InterPro" id="IPR011576">
    <property type="entry name" value="Pyridox_Oxase_N"/>
</dbReference>
<name>A0A0L6W0I8_9FIRM</name>
<dbReference type="Pfam" id="PF01243">
    <property type="entry name" value="PNPOx_N"/>
    <property type="match status" value="1"/>
</dbReference>
<proteinExistence type="predicted"/>
<dbReference type="PANTHER" id="PTHR40660">
    <property type="entry name" value="5'-PHOSPHATE OXIDASE PUTATIVE DOMAIN-CONTAINING PROTEIN-RELATED"/>
    <property type="match status" value="1"/>
</dbReference>
<keyword evidence="3" id="KW-1185">Reference proteome</keyword>
<evidence type="ECO:0000313" key="3">
    <source>
        <dbReference type="Proteomes" id="UP000037175"/>
    </source>
</evidence>
<organism evidence="2 3">
    <name type="scientific">Thermincola ferriacetica</name>
    <dbReference type="NCBI Taxonomy" id="281456"/>
    <lineage>
        <taxon>Bacteria</taxon>
        <taxon>Bacillati</taxon>
        <taxon>Bacillota</taxon>
        <taxon>Clostridia</taxon>
        <taxon>Eubacteriales</taxon>
        <taxon>Thermincolaceae</taxon>
        <taxon>Thermincola</taxon>
    </lineage>
</organism>
<reference evidence="3" key="1">
    <citation type="submission" date="2015-07" db="EMBL/GenBank/DDBJ databases">
        <title>Complete Genome of Thermincola ferriacetica strain Z-0001T.</title>
        <authorList>
            <person name="Lusk B."/>
            <person name="Badalamenti J.P."/>
            <person name="Parameswaran P."/>
            <person name="Bond D.R."/>
            <person name="Torres C.I."/>
        </authorList>
    </citation>
    <scope>NUCLEOTIDE SEQUENCE [LARGE SCALE GENOMIC DNA]</scope>
    <source>
        <strain evidence="3">Z-0001</strain>
    </source>
</reference>
<comment type="caution">
    <text evidence="2">The sequence shown here is derived from an EMBL/GenBank/DDBJ whole genome shotgun (WGS) entry which is preliminary data.</text>
</comment>
<dbReference type="Gene3D" id="2.30.110.10">
    <property type="entry name" value="Electron Transport, Fmn-binding Protein, Chain A"/>
    <property type="match status" value="1"/>
</dbReference>
<protein>
    <submittedName>
        <fullName evidence="2">Pyridoxamine 5'-phosphate oxidase-related FMN-binding protein</fullName>
    </submittedName>
</protein>
<dbReference type="Proteomes" id="UP000037175">
    <property type="component" value="Unassembled WGS sequence"/>
</dbReference>
<accession>A0A0L6W0I8</accession>
<sequence length="128" mass="14042">MGKLTAEMKKFIEDVKLCVAATADSNGMPNASFKGTIQVLDDENLVFADIFSAKTRKNLQENNKICIVVADHKKMVGYQFKGEAELLDQGELYDKVCSAVEGLNLNLPKPTYVVKIKVTEIYPAPAAS</sequence>